<comment type="subcellular location">
    <subcellularLocation>
        <location evidence="2">Cell membrane</location>
        <topology evidence="2">Multi-pass membrane protein</topology>
    </subcellularLocation>
</comment>
<feature type="domain" description="Histidine kinase" evidence="15">
    <location>
        <begin position="333"/>
        <end position="528"/>
    </location>
</feature>
<dbReference type="Gene3D" id="3.30.450.20">
    <property type="entry name" value="PAS domain"/>
    <property type="match status" value="2"/>
</dbReference>
<keyword evidence="7 14" id="KW-0812">Transmembrane</keyword>
<evidence type="ECO:0000256" key="4">
    <source>
        <dbReference type="ARBA" id="ARBA00022475"/>
    </source>
</evidence>
<keyword evidence="11 14" id="KW-1133">Transmembrane helix</keyword>
<keyword evidence="12" id="KW-0902">Two-component regulatory system</keyword>
<dbReference type="STRING" id="580340.Tlie_1714"/>
<evidence type="ECO:0000256" key="5">
    <source>
        <dbReference type="ARBA" id="ARBA00022553"/>
    </source>
</evidence>
<feature type="domain" description="PAS" evidence="16">
    <location>
        <begin position="218"/>
        <end position="251"/>
    </location>
</feature>
<evidence type="ECO:0000259" key="15">
    <source>
        <dbReference type="PROSITE" id="PS50109"/>
    </source>
</evidence>
<accession>G7V8H5</accession>
<dbReference type="SMART" id="SM00091">
    <property type="entry name" value="PAS"/>
    <property type="match status" value="1"/>
</dbReference>
<dbReference type="KEGG" id="tli:Tlie_1714"/>
<dbReference type="PROSITE" id="PS50112">
    <property type="entry name" value="PAS"/>
    <property type="match status" value="1"/>
</dbReference>
<dbReference type="PANTHER" id="PTHR43547">
    <property type="entry name" value="TWO-COMPONENT HISTIDINE KINASE"/>
    <property type="match status" value="1"/>
</dbReference>
<dbReference type="EMBL" id="CP003096">
    <property type="protein sequence ID" value="AER67436.1"/>
    <property type="molecule type" value="Genomic_DNA"/>
</dbReference>
<evidence type="ECO:0000313" key="17">
    <source>
        <dbReference type="EMBL" id="AER67436.1"/>
    </source>
</evidence>
<dbReference type="InterPro" id="IPR033463">
    <property type="entry name" value="sCache_3"/>
</dbReference>
<dbReference type="GO" id="GO:0005886">
    <property type="term" value="C:plasma membrane"/>
    <property type="evidence" value="ECO:0007669"/>
    <property type="project" value="UniProtKB-SubCell"/>
</dbReference>
<dbReference type="Gene3D" id="3.30.565.10">
    <property type="entry name" value="Histidine kinase-like ATPase, C-terminal domain"/>
    <property type="match status" value="1"/>
</dbReference>
<sequence>MESGTKPGLQTQLILVLLLVSLMGLLVVGLVGAQTIEAQFKRMIAKNARNIALLVAEHPEIKKALSTPKGEEIIQPIAEKLRRETGVKSIIITDAEGRIYSHPITYELGTKFQEEEEGKVLEYLPQTKESQTIIGPSIRSKAPIIKDGVKVGEVIVDALVNEIQSTKYSLYGKLLLAIFAGLLVSVIAAAVLARRVKNIIYGMEPSEIALLLKQREGIIESIREGIIAIDSDSNITLINSSAQKLFGIDKDATGQPLEPILPGTSLSEVLRTGKAQWDVELNIRGKKFLAQLIPIYRGQNIAGAIGSFRDLTEIRAQAEQMTGVALYIDALRAQNHEFKNKLQTIAGLIQLEEHEKALSFISEITSAQQSQISFISKRFKNPSVGGILLGKSSRCSELGIEFSIDPDSFCSELEGFDNLSLIMIIGNLLENAIEAVQKLPKERRKIFFGLFEESGKIIIHVKDHGMGIAPEDLPHIFDKGFSTKENAQSRGYGLYNVKNRVEELGGDIEVESIPGEGTDFLVILPHRGDR</sequence>
<evidence type="ECO:0000259" key="16">
    <source>
        <dbReference type="PROSITE" id="PS50112"/>
    </source>
</evidence>
<dbReference type="OrthoDB" id="9792686at2"/>
<evidence type="ECO:0000256" key="3">
    <source>
        <dbReference type="ARBA" id="ARBA00012438"/>
    </source>
</evidence>
<evidence type="ECO:0000256" key="14">
    <source>
        <dbReference type="SAM" id="Phobius"/>
    </source>
</evidence>
<proteinExistence type="predicted"/>
<keyword evidence="4" id="KW-1003">Cell membrane</keyword>
<dbReference type="Gene3D" id="1.10.287.130">
    <property type="match status" value="1"/>
</dbReference>
<evidence type="ECO:0000256" key="13">
    <source>
        <dbReference type="ARBA" id="ARBA00023136"/>
    </source>
</evidence>
<keyword evidence="10" id="KW-0067">ATP-binding</keyword>
<dbReference type="Pfam" id="PF02518">
    <property type="entry name" value="HATPase_c"/>
    <property type="match status" value="1"/>
</dbReference>
<evidence type="ECO:0000256" key="2">
    <source>
        <dbReference type="ARBA" id="ARBA00004651"/>
    </source>
</evidence>
<protein>
    <recommendedName>
        <fullName evidence="3">histidine kinase</fullName>
        <ecNumber evidence="3">2.7.13.3</ecNumber>
    </recommendedName>
</protein>
<keyword evidence="18" id="KW-1185">Reference proteome</keyword>
<dbReference type="PROSITE" id="PS50109">
    <property type="entry name" value="HIS_KIN"/>
    <property type="match status" value="1"/>
</dbReference>
<comment type="catalytic activity">
    <reaction evidence="1">
        <text>ATP + protein L-histidine = ADP + protein N-phospho-L-histidine.</text>
        <dbReference type="EC" id="2.7.13.3"/>
    </reaction>
</comment>
<dbReference type="CDD" id="cd00130">
    <property type="entry name" value="PAS"/>
    <property type="match status" value="1"/>
</dbReference>
<keyword evidence="5" id="KW-0597">Phosphoprotein</keyword>
<dbReference type="GO" id="GO:0006355">
    <property type="term" value="P:regulation of DNA-templated transcription"/>
    <property type="evidence" value="ECO:0007669"/>
    <property type="project" value="InterPro"/>
</dbReference>
<dbReference type="PRINTS" id="PR00344">
    <property type="entry name" value="BCTRLSENSOR"/>
</dbReference>
<evidence type="ECO:0000313" key="18">
    <source>
        <dbReference type="Proteomes" id="UP000005868"/>
    </source>
</evidence>
<evidence type="ECO:0000256" key="10">
    <source>
        <dbReference type="ARBA" id="ARBA00022840"/>
    </source>
</evidence>
<evidence type="ECO:0000256" key="7">
    <source>
        <dbReference type="ARBA" id="ARBA00022692"/>
    </source>
</evidence>
<dbReference type="Proteomes" id="UP000005868">
    <property type="component" value="Chromosome"/>
</dbReference>
<evidence type="ECO:0000256" key="6">
    <source>
        <dbReference type="ARBA" id="ARBA00022679"/>
    </source>
</evidence>
<dbReference type="PANTHER" id="PTHR43547:SF10">
    <property type="entry name" value="SENSOR HISTIDINE KINASE DCUS"/>
    <property type="match status" value="1"/>
</dbReference>
<dbReference type="InterPro" id="IPR000014">
    <property type="entry name" value="PAS"/>
</dbReference>
<dbReference type="GO" id="GO:0005524">
    <property type="term" value="F:ATP binding"/>
    <property type="evidence" value="ECO:0007669"/>
    <property type="project" value="UniProtKB-KW"/>
</dbReference>
<name>G7V8H5_THELD</name>
<dbReference type="FunFam" id="3.30.450.20:FF:000018">
    <property type="entry name" value="Sensor histidine kinase DcuS"/>
    <property type="match status" value="1"/>
</dbReference>
<dbReference type="GO" id="GO:0000155">
    <property type="term" value="F:phosphorelay sensor kinase activity"/>
    <property type="evidence" value="ECO:0007669"/>
    <property type="project" value="InterPro"/>
</dbReference>
<feature type="transmembrane region" description="Helical" evidence="14">
    <location>
        <begin position="12"/>
        <end position="33"/>
    </location>
</feature>
<keyword evidence="9 17" id="KW-0418">Kinase</keyword>
<evidence type="ECO:0000256" key="12">
    <source>
        <dbReference type="ARBA" id="ARBA00023012"/>
    </source>
</evidence>
<reference evidence="17 18" key="2">
    <citation type="journal article" date="2012" name="Stand. Genomic Sci.">
        <title>Genome sequence of the moderately thermophilic, amino-acid-degrading and sulfur-reducing bacterium Thermovirga lienii type strain (Cas60314(T)).</title>
        <authorList>
            <person name="Goker M."/>
            <person name="Saunders E."/>
            <person name="Lapidus A."/>
            <person name="Nolan M."/>
            <person name="Lucas S."/>
            <person name="Hammon N."/>
            <person name="Deshpande S."/>
            <person name="Cheng J.F."/>
            <person name="Han C."/>
            <person name="Tapia R."/>
            <person name="Goodwin L.A."/>
            <person name="Pitluck S."/>
            <person name="Liolios K."/>
            <person name="Mavromatis K."/>
            <person name="Pagani I."/>
            <person name="Ivanova N."/>
            <person name="Mikhailova N."/>
            <person name="Pati A."/>
            <person name="Chen A."/>
            <person name="Palaniappan K."/>
            <person name="Land M."/>
            <person name="Chang Y.J."/>
            <person name="Jeffries C.D."/>
            <person name="Brambilla E.M."/>
            <person name="Rohde M."/>
            <person name="Spring S."/>
            <person name="Detter J.C."/>
            <person name="Woyke T."/>
            <person name="Bristow J."/>
            <person name="Eisen J.A."/>
            <person name="Markowitz V."/>
            <person name="Hugenholtz P."/>
            <person name="Kyrpides N.C."/>
            <person name="Klenk H.P."/>
        </authorList>
    </citation>
    <scope>NUCLEOTIDE SEQUENCE [LARGE SCALE GENOMIC DNA]</scope>
    <source>
        <strain evidence="18">ATCC BAA-1197 / DSM 17291 / Cas60314</strain>
    </source>
</reference>
<dbReference type="Pfam" id="PF00989">
    <property type="entry name" value="PAS"/>
    <property type="match status" value="1"/>
</dbReference>
<dbReference type="InterPro" id="IPR003594">
    <property type="entry name" value="HATPase_dom"/>
</dbReference>
<dbReference type="SUPFAM" id="SSF55874">
    <property type="entry name" value="ATPase domain of HSP90 chaperone/DNA topoisomerase II/histidine kinase"/>
    <property type="match status" value="1"/>
</dbReference>
<evidence type="ECO:0000256" key="1">
    <source>
        <dbReference type="ARBA" id="ARBA00000085"/>
    </source>
</evidence>
<dbReference type="SUPFAM" id="SSF55785">
    <property type="entry name" value="PYP-like sensor domain (PAS domain)"/>
    <property type="match status" value="1"/>
</dbReference>
<dbReference type="InterPro" id="IPR035965">
    <property type="entry name" value="PAS-like_dom_sf"/>
</dbReference>
<dbReference type="SUPFAM" id="SSF103190">
    <property type="entry name" value="Sensory domain-like"/>
    <property type="match status" value="1"/>
</dbReference>
<dbReference type="InterPro" id="IPR016120">
    <property type="entry name" value="Sig_transdc_His_kin_SpoOB"/>
</dbReference>
<keyword evidence="6" id="KW-0808">Transferase</keyword>
<keyword evidence="8" id="KW-0547">Nucleotide-binding</keyword>
<evidence type="ECO:0000256" key="9">
    <source>
        <dbReference type="ARBA" id="ARBA00022777"/>
    </source>
</evidence>
<feature type="transmembrane region" description="Helical" evidence="14">
    <location>
        <begin position="174"/>
        <end position="193"/>
    </location>
</feature>
<dbReference type="InterPro" id="IPR029151">
    <property type="entry name" value="Sensor-like_sf"/>
</dbReference>
<dbReference type="InterPro" id="IPR004358">
    <property type="entry name" value="Sig_transdc_His_kin-like_C"/>
</dbReference>
<dbReference type="HOGENOM" id="CLU_020211_11_2_0"/>
<organism evidence="17 18">
    <name type="scientific">Thermovirga lienii (strain ATCC BAA-1197 / DSM 17291 / Cas60314)</name>
    <dbReference type="NCBI Taxonomy" id="580340"/>
    <lineage>
        <taxon>Bacteria</taxon>
        <taxon>Thermotogati</taxon>
        <taxon>Synergistota</taxon>
        <taxon>Synergistia</taxon>
        <taxon>Synergistales</taxon>
        <taxon>Thermovirgaceae</taxon>
        <taxon>Thermovirga</taxon>
    </lineage>
</organism>
<dbReference type="InterPro" id="IPR013767">
    <property type="entry name" value="PAS_fold"/>
</dbReference>
<gene>
    <name evidence="17" type="ordered locus">Tlie_1714</name>
</gene>
<evidence type="ECO:0000256" key="8">
    <source>
        <dbReference type="ARBA" id="ARBA00022741"/>
    </source>
</evidence>
<dbReference type="InterPro" id="IPR036890">
    <property type="entry name" value="HATPase_C_sf"/>
</dbReference>
<dbReference type="SUPFAM" id="SSF55890">
    <property type="entry name" value="Sporulation response regulatory protein Spo0B"/>
    <property type="match status" value="1"/>
</dbReference>
<dbReference type="InterPro" id="IPR005467">
    <property type="entry name" value="His_kinase_dom"/>
</dbReference>
<dbReference type="Pfam" id="PF17203">
    <property type="entry name" value="sCache_3_2"/>
    <property type="match status" value="1"/>
</dbReference>
<dbReference type="eggNOG" id="COG3290">
    <property type="taxonomic scope" value="Bacteria"/>
</dbReference>
<dbReference type="AlphaFoldDB" id="G7V8H5"/>
<dbReference type="Pfam" id="PF14689">
    <property type="entry name" value="SPOB_a"/>
    <property type="match status" value="1"/>
</dbReference>
<dbReference type="EC" id="2.7.13.3" evidence="3"/>
<reference evidence="18" key="1">
    <citation type="submission" date="2011-10" db="EMBL/GenBank/DDBJ databases">
        <title>The complete genome of chromosome of Thermovirga lienii DSM 17291.</title>
        <authorList>
            <consortium name="US DOE Joint Genome Institute (JGI-PGF)"/>
            <person name="Lucas S."/>
            <person name="Copeland A."/>
            <person name="Lapidus A."/>
            <person name="Glavina del Rio T."/>
            <person name="Dalin E."/>
            <person name="Tice H."/>
            <person name="Bruce D."/>
            <person name="Goodwin L."/>
            <person name="Pitluck S."/>
            <person name="Peters L."/>
            <person name="Mikhailova N."/>
            <person name="Saunders E."/>
            <person name="Kyrpides N."/>
            <person name="Mavromatis K."/>
            <person name="Ivanova N."/>
            <person name="Last F.I."/>
            <person name="Brettin T."/>
            <person name="Detter J.C."/>
            <person name="Han C."/>
            <person name="Larimer F."/>
            <person name="Land M."/>
            <person name="Hauser L."/>
            <person name="Markowitz V."/>
            <person name="Cheng J.-F."/>
            <person name="Hugenholtz P."/>
            <person name="Woyke T."/>
            <person name="Wu D."/>
            <person name="Spring S."/>
            <person name="Schroeder M."/>
            <person name="Brambilla E.-M."/>
            <person name="Klenk H.-P."/>
            <person name="Eisen J.A."/>
        </authorList>
    </citation>
    <scope>NUCLEOTIDE SEQUENCE [LARGE SCALE GENOMIC DNA]</scope>
    <source>
        <strain evidence="18">ATCC BAA-1197 / DSM 17291 / Cas60314</strain>
    </source>
</reference>
<keyword evidence="13 14" id="KW-0472">Membrane</keyword>
<dbReference type="InterPro" id="IPR039506">
    <property type="entry name" value="SPOB_a"/>
</dbReference>
<evidence type="ECO:0000256" key="11">
    <source>
        <dbReference type="ARBA" id="ARBA00022989"/>
    </source>
</evidence>
<dbReference type="SMART" id="SM00387">
    <property type="entry name" value="HATPase_c"/>
    <property type="match status" value="1"/>
</dbReference>